<dbReference type="Pfam" id="PF04882">
    <property type="entry name" value="Peroxin-3"/>
    <property type="match status" value="1"/>
</dbReference>
<dbReference type="OrthoDB" id="45930at2759"/>
<dbReference type="OMA" id="NVRKRFQ"/>
<feature type="region of interest" description="Disordered" evidence="1">
    <location>
        <begin position="119"/>
        <end position="155"/>
    </location>
</feature>
<keyword evidence="3" id="KW-1185">Reference proteome</keyword>
<dbReference type="AlphaFoldDB" id="A0A0D2NYC8"/>
<evidence type="ECO:0000256" key="1">
    <source>
        <dbReference type="SAM" id="MobiDB-lite"/>
    </source>
</evidence>
<feature type="compositionally biased region" description="Low complexity" evidence="1">
    <location>
        <begin position="512"/>
        <end position="521"/>
    </location>
</feature>
<dbReference type="GO" id="GO:0030674">
    <property type="term" value="F:protein-macromolecule adaptor activity"/>
    <property type="evidence" value="ECO:0007669"/>
    <property type="project" value="TreeGrafter"/>
</dbReference>
<dbReference type="PANTHER" id="PTHR28080:SF1">
    <property type="entry name" value="PEROXISOMAL BIOGENESIS FACTOR 3"/>
    <property type="match status" value="1"/>
</dbReference>
<dbReference type="EMBL" id="KN817541">
    <property type="protein sequence ID" value="KJA23709.1"/>
    <property type="molecule type" value="Genomic_DNA"/>
</dbReference>
<protein>
    <recommendedName>
        <fullName evidence="4">Peroxin-3</fullName>
    </recommendedName>
</protein>
<organism evidence="2 3">
    <name type="scientific">Hypholoma sublateritium (strain FD-334 SS-4)</name>
    <dbReference type="NCBI Taxonomy" id="945553"/>
    <lineage>
        <taxon>Eukaryota</taxon>
        <taxon>Fungi</taxon>
        <taxon>Dikarya</taxon>
        <taxon>Basidiomycota</taxon>
        <taxon>Agaricomycotina</taxon>
        <taxon>Agaricomycetes</taxon>
        <taxon>Agaricomycetidae</taxon>
        <taxon>Agaricales</taxon>
        <taxon>Agaricineae</taxon>
        <taxon>Strophariaceae</taxon>
        <taxon>Hypholoma</taxon>
    </lineage>
</organism>
<feature type="compositionally biased region" description="Polar residues" evidence="1">
    <location>
        <begin position="144"/>
        <end position="154"/>
    </location>
</feature>
<evidence type="ECO:0008006" key="4">
    <source>
        <dbReference type="Google" id="ProtNLM"/>
    </source>
</evidence>
<feature type="region of interest" description="Disordered" evidence="1">
    <location>
        <begin position="535"/>
        <end position="561"/>
    </location>
</feature>
<dbReference type="InterPro" id="IPR006966">
    <property type="entry name" value="Peroxin-3"/>
</dbReference>
<reference evidence="3" key="1">
    <citation type="submission" date="2014-04" db="EMBL/GenBank/DDBJ databases">
        <title>Evolutionary Origins and Diversification of the Mycorrhizal Mutualists.</title>
        <authorList>
            <consortium name="DOE Joint Genome Institute"/>
            <consortium name="Mycorrhizal Genomics Consortium"/>
            <person name="Kohler A."/>
            <person name="Kuo A."/>
            <person name="Nagy L.G."/>
            <person name="Floudas D."/>
            <person name="Copeland A."/>
            <person name="Barry K.W."/>
            <person name="Cichocki N."/>
            <person name="Veneault-Fourrey C."/>
            <person name="LaButti K."/>
            <person name="Lindquist E.A."/>
            <person name="Lipzen A."/>
            <person name="Lundell T."/>
            <person name="Morin E."/>
            <person name="Murat C."/>
            <person name="Riley R."/>
            <person name="Ohm R."/>
            <person name="Sun H."/>
            <person name="Tunlid A."/>
            <person name="Henrissat B."/>
            <person name="Grigoriev I.V."/>
            <person name="Hibbett D.S."/>
            <person name="Martin F."/>
        </authorList>
    </citation>
    <scope>NUCLEOTIDE SEQUENCE [LARGE SCALE GENOMIC DNA]</scope>
    <source>
        <strain evidence="3">FD-334 SS-4</strain>
    </source>
</reference>
<dbReference type="GO" id="GO:0005778">
    <property type="term" value="C:peroxisomal membrane"/>
    <property type="evidence" value="ECO:0007669"/>
    <property type="project" value="InterPro"/>
</dbReference>
<dbReference type="STRING" id="945553.A0A0D2NYC8"/>
<feature type="region of interest" description="Disordered" evidence="1">
    <location>
        <begin position="188"/>
        <end position="238"/>
    </location>
</feature>
<accession>A0A0D2NYC8</accession>
<gene>
    <name evidence="2" type="ORF">HYPSUDRAFT_201142</name>
</gene>
<dbReference type="PANTHER" id="PTHR28080">
    <property type="entry name" value="PEROXISOMAL BIOGENESIS FACTOR 3"/>
    <property type="match status" value="1"/>
</dbReference>
<feature type="compositionally biased region" description="Low complexity" evidence="1">
    <location>
        <begin position="196"/>
        <end position="207"/>
    </location>
</feature>
<evidence type="ECO:0000313" key="2">
    <source>
        <dbReference type="EMBL" id="KJA23709.1"/>
    </source>
</evidence>
<dbReference type="GO" id="GO:0045046">
    <property type="term" value="P:protein import into peroxisome membrane"/>
    <property type="evidence" value="ECO:0007669"/>
    <property type="project" value="TreeGrafter"/>
</dbReference>
<feature type="region of interest" description="Disordered" evidence="1">
    <location>
        <begin position="494"/>
        <end position="522"/>
    </location>
</feature>
<name>A0A0D2NYC8_HYPSF</name>
<dbReference type="Proteomes" id="UP000054270">
    <property type="component" value="Unassembled WGS sequence"/>
</dbReference>
<feature type="compositionally biased region" description="Low complexity" evidence="1">
    <location>
        <begin position="217"/>
        <end position="232"/>
    </location>
</feature>
<evidence type="ECO:0000313" key="3">
    <source>
        <dbReference type="Proteomes" id="UP000054270"/>
    </source>
</evidence>
<proteinExistence type="predicted"/>
<sequence length="673" mass="73825">MLNPGPLILKTGTFIGGIYAIRGYIRERLEDAREKMEEERRATETLRARFSQTQEDVSYTVLALLPTLSAQVLHDMDVDVLTRELQARSRARSTRVAVAARRPSSSLISSLVEVSAYPPSPYPPITLTPSEAEADTRSDVDSVAHSSEAGSHTSEIYAPTTYHTATSASFISETTSVTQSWVIDSGSRSVAERSRSPAASAVSGAVSETSGDDRLSESFISTTTNTTSNSETDSSDTRTKAELWNELKMLTFTRTLTTLYASTLLSLFTTLQLTLLARGKYLNSVIQTEKQERLDEEMRERMERELSPTKLILKGVTGWVGSYFGGTDEGAMEGIEAILESLGLDGNSGIEEQDDMEGLKRSGHSAEGGIWLGEIDDELENKYLTMSWWLLHVGWKDVGERVRRAAEEVFNGVSLKTRLSAIDLHRLIADVRRRVEHEVTFEGTERRTNFLSSLLPPTPETIYHVLTQGGYTSMSNITIPQLNVTTNFVLPDRHSRSESQEGTSYTHERPNQSTASATSSQLSHVFDASPALGVSVHPQQSRTQAAPAAGPSYLPPPPAPQHAALLDTPFLALLAETRAILTGADFAHVLEGSLDCATAVLFESLEQNVFAPEVPGTDGETRIRLAGLLPGLARWSQLALEGLPNELVDKILDQRNVECLSAIAFSRFEERFQ</sequence>